<keyword evidence="3" id="KW-1185">Reference proteome</keyword>
<dbReference type="GeneID" id="25909229"/>
<reference evidence="2 3" key="1">
    <citation type="submission" date="2011-02" db="EMBL/GenBank/DDBJ databases">
        <title>The Genome Sequence of Sphaeroforma arctica JP610.</title>
        <authorList>
            <consortium name="The Broad Institute Genome Sequencing Platform"/>
            <person name="Russ C."/>
            <person name="Cuomo C."/>
            <person name="Young S.K."/>
            <person name="Zeng Q."/>
            <person name="Gargeya S."/>
            <person name="Alvarado L."/>
            <person name="Berlin A."/>
            <person name="Chapman S.B."/>
            <person name="Chen Z."/>
            <person name="Freedman E."/>
            <person name="Gellesch M."/>
            <person name="Goldberg J."/>
            <person name="Griggs A."/>
            <person name="Gujja S."/>
            <person name="Heilman E."/>
            <person name="Heiman D."/>
            <person name="Howarth C."/>
            <person name="Mehta T."/>
            <person name="Neiman D."/>
            <person name="Pearson M."/>
            <person name="Roberts A."/>
            <person name="Saif S."/>
            <person name="Shea T."/>
            <person name="Shenoy N."/>
            <person name="Sisk P."/>
            <person name="Stolte C."/>
            <person name="Sykes S."/>
            <person name="White J."/>
            <person name="Yandava C."/>
            <person name="Burger G."/>
            <person name="Gray M.W."/>
            <person name="Holland P.W.H."/>
            <person name="King N."/>
            <person name="Lang F.B.F."/>
            <person name="Roger A.J."/>
            <person name="Ruiz-Trillo I."/>
            <person name="Haas B."/>
            <person name="Nusbaum C."/>
            <person name="Birren B."/>
        </authorList>
    </citation>
    <scope>NUCLEOTIDE SEQUENCE [LARGE SCALE GENOMIC DNA]</scope>
    <source>
        <strain evidence="2 3">JP610</strain>
    </source>
</reference>
<name>A0A0L0FPY3_9EUKA</name>
<dbReference type="RefSeq" id="XP_014152764.1">
    <property type="nucleotide sequence ID" value="XM_014297289.1"/>
</dbReference>
<evidence type="ECO:0000313" key="3">
    <source>
        <dbReference type="Proteomes" id="UP000054560"/>
    </source>
</evidence>
<gene>
    <name evidence="2" type="ORF">SARC_08725</name>
</gene>
<organism evidence="2 3">
    <name type="scientific">Sphaeroforma arctica JP610</name>
    <dbReference type="NCBI Taxonomy" id="667725"/>
    <lineage>
        <taxon>Eukaryota</taxon>
        <taxon>Ichthyosporea</taxon>
        <taxon>Ichthyophonida</taxon>
        <taxon>Sphaeroforma</taxon>
    </lineage>
</organism>
<feature type="compositionally biased region" description="Low complexity" evidence="1">
    <location>
        <begin position="40"/>
        <end position="50"/>
    </location>
</feature>
<accession>A0A0L0FPY3</accession>
<evidence type="ECO:0000256" key="1">
    <source>
        <dbReference type="SAM" id="MobiDB-lite"/>
    </source>
</evidence>
<feature type="region of interest" description="Disordered" evidence="1">
    <location>
        <begin position="1"/>
        <end position="56"/>
    </location>
</feature>
<protein>
    <submittedName>
        <fullName evidence="2">Uncharacterized protein</fullName>
    </submittedName>
</protein>
<dbReference type="AlphaFoldDB" id="A0A0L0FPY3"/>
<dbReference type="Proteomes" id="UP000054560">
    <property type="component" value="Unassembled WGS sequence"/>
</dbReference>
<proteinExistence type="predicted"/>
<sequence length="114" mass="12818">MSTYSSAKYYPEVVPNPNGQAPVPDRKGTAMQKTTLVSPSDSGYDSSGYSNESPSETSIHVRAVEYTPVSRVFTDHEHLGFACNKDTYRDTNLSADEARDRLLFLKSYTSRRWK</sequence>
<dbReference type="EMBL" id="KQ242410">
    <property type="protein sequence ID" value="KNC78862.1"/>
    <property type="molecule type" value="Genomic_DNA"/>
</dbReference>
<evidence type="ECO:0000313" key="2">
    <source>
        <dbReference type="EMBL" id="KNC78862.1"/>
    </source>
</evidence>